<accession>A0ACB1ATB7</accession>
<sequence>MFKFLILICLIIKTHSWTWEDYPSPRGPNYSKCGVSRPSNVCDPDGMLTDKQRKEIVELPKSKYQYMREGLGLIVALAKNKIGYGNISTGLEYLCSTDNKWQSSDETTCQPNVHGIELNTDGFRYCYSLNWLMSLHSKEFEHLNKSENYLLNSNNYFDALKSYIEGLRMLYNHRFSIFDNHDAPNEDNITLSEVHHSLQDTKKTLAEMRKSLDQQNKTLSDFHIAMEETNKKLSKMEQLLRQDQMISGEDTSMEEEKEG</sequence>
<reference evidence="1" key="1">
    <citation type="submission" date="2023-11" db="EMBL/GenBank/DDBJ databases">
        <authorList>
            <person name="Poullet M."/>
        </authorList>
    </citation>
    <scope>NUCLEOTIDE SEQUENCE</scope>
    <source>
        <strain evidence="1">E1834</strain>
    </source>
</reference>
<protein>
    <submittedName>
        <fullName evidence="1">Uncharacterized protein</fullName>
    </submittedName>
</protein>
<dbReference type="Proteomes" id="UP001497535">
    <property type="component" value="Unassembled WGS sequence"/>
</dbReference>
<evidence type="ECO:0000313" key="2">
    <source>
        <dbReference type="Proteomes" id="UP001497535"/>
    </source>
</evidence>
<name>A0ACB1ATB7_MELEN</name>
<evidence type="ECO:0000313" key="1">
    <source>
        <dbReference type="EMBL" id="CAK5104690.1"/>
    </source>
</evidence>
<dbReference type="EMBL" id="CAVMJV010000117">
    <property type="protein sequence ID" value="CAK5104690.1"/>
    <property type="molecule type" value="Genomic_DNA"/>
</dbReference>
<comment type="caution">
    <text evidence="1">The sequence shown here is derived from an EMBL/GenBank/DDBJ whole genome shotgun (WGS) entry which is preliminary data.</text>
</comment>
<organism evidence="1 2">
    <name type="scientific">Meloidogyne enterolobii</name>
    <name type="common">Root-knot nematode worm</name>
    <name type="synonym">Meloidogyne mayaguensis</name>
    <dbReference type="NCBI Taxonomy" id="390850"/>
    <lineage>
        <taxon>Eukaryota</taxon>
        <taxon>Metazoa</taxon>
        <taxon>Ecdysozoa</taxon>
        <taxon>Nematoda</taxon>
        <taxon>Chromadorea</taxon>
        <taxon>Rhabditida</taxon>
        <taxon>Tylenchina</taxon>
        <taxon>Tylenchomorpha</taxon>
        <taxon>Tylenchoidea</taxon>
        <taxon>Meloidogynidae</taxon>
        <taxon>Meloidogyninae</taxon>
        <taxon>Meloidogyne</taxon>
    </lineage>
</organism>
<gene>
    <name evidence="1" type="ORF">MENTE1834_LOCUS43059</name>
</gene>
<proteinExistence type="predicted"/>
<keyword evidence="2" id="KW-1185">Reference proteome</keyword>